<dbReference type="AlphaFoldDB" id="A0A9P6PMT1"/>
<evidence type="ECO:0000313" key="2">
    <source>
        <dbReference type="EMBL" id="KAG0248401.1"/>
    </source>
</evidence>
<accession>A0A9P6PMT1</accession>
<dbReference type="EMBL" id="JAAAJA010001009">
    <property type="protein sequence ID" value="KAG0248401.1"/>
    <property type="molecule type" value="Genomic_DNA"/>
</dbReference>
<feature type="domain" description="Ricin B lectin" evidence="1">
    <location>
        <begin position="40"/>
        <end position="98"/>
    </location>
</feature>
<evidence type="ECO:0000313" key="3">
    <source>
        <dbReference type="Proteomes" id="UP000726737"/>
    </source>
</evidence>
<dbReference type="OrthoDB" id="2305723at2759"/>
<dbReference type="InterPro" id="IPR000772">
    <property type="entry name" value="Ricin_B_lectin"/>
</dbReference>
<evidence type="ECO:0000259" key="1">
    <source>
        <dbReference type="Pfam" id="PF14200"/>
    </source>
</evidence>
<reference evidence="2" key="1">
    <citation type="journal article" date="2020" name="Fungal Divers.">
        <title>Resolving the Mortierellaceae phylogeny through synthesis of multi-gene phylogenetics and phylogenomics.</title>
        <authorList>
            <person name="Vandepol N."/>
            <person name="Liber J."/>
            <person name="Desiro A."/>
            <person name="Na H."/>
            <person name="Kennedy M."/>
            <person name="Barry K."/>
            <person name="Grigoriev I.V."/>
            <person name="Miller A.N."/>
            <person name="O'Donnell K."/>
            <person name="Stajich J.E."/>
            <person name="Bonito G."/>
        </authorList>
    </citation>
    <scope>NUCLEOTIDE SEQUENCE</scope>
    <source>
        <strain evidence="2">KOD948</strain>
    </source>
</reference>
<feature type="non-terminal residue" evidence="2">
    <location>
        <position position="98"/>
    </location>
</feature>
<sequence>MTIPQTAIRIKNLQHGTMLYDNVDHGLIPWRESTNSDGFWYITPVTDKYYKIKNRQSGSCIYYNISQKKPICWTDTANDDGRWEIVKASSPDKFKIRN</sequence>
<gene>
    <name evidence="2" type="ORF">BG011_000114</name>
</gene>
<protein>
    <recommendedName>
        <fullName evidence="1">Ricin B lectin domain-containing protein</fullName>
    </recommendedName>
</protein>
<dbReference type="SUPFAM" id="SSF50370">
    <property type="entry name" value="Ricin B-like lectins"/>
    <property type="match status" value="1"/>
</dbReference>
<comment type="caution">
    <text evidence="2">The sequence shown here is derived from an EMBL/GenBank/DDBJ whole genome shotgun (WGS) entry which is preliminary data.</text>
</comment>
<keyword evidence="3" id="KW-1185">Reference proteome</keyword>
<name>A0A9P6PMT1_9FUNG</name>
<dbReference type="Gene3D" id="2.80.10.50">
    <property type="match status" value="1"/>
</dbReference>
<dbReference type="CDD" id="cd00161">
    <property type="entry name" value="beta-trefoil_Ricin-like"/>
    <property type="match status" value="1"/>
</dbReference>
<dbReference type="Proteomes" id="UP000726737">
    <property type="component" value="Unassembled WGS sequence"/>
</dbReference>
<dbReference type="InterPro" id="IPR035992">
    <property type="entry name" value="Ricin_B-like_lectins"/>
</dbReference>
<dbReference type="Pfam" id="PF14200">
    <property type="entry name" value="RicinB_lectin_2"/>
    <property type="match status" value="1"/>
</dbReference>
<proteinExistence type="predicted"/>
<organism evidence="2 3">
    <name type="scientific">Mortierella polycephala</name>
    <dbReference type="NCBI Taxonomy" id="41804"/>
    <lineage>
        <taxon>Eukaryota</taxon>
        <taxon>Fungi</taxon>
        <taxon>Fungi incertae sedis</taxon>
        <taxon>Mucoromycota</taxon>
        <taxon>Mortierellomycotina</taxon>
        <taxon>Mortierellomycetes</taxon>
        <taxon>Mortierellales</taxon>
        <taxon>Mortierellaceae</taxon>
        <taxon>Mortierella</taxon>
    </lineage>
</organism>